<dbReference type="EMBL" id="CM045872">
    <property type="protein sequence ID" value="KAI7950142.1"/>
    <property type="molecule type" value="Genomic_DNA"/>
</dbReference>
<evidence type="ECO:0000313" key="1">
    <source>
        <dbReference type="EMBL" id="KAI7950142.1"/>
    </source>
</evidence>
<reference evidence="1 2" key="3">
    <citation type="journal article" date="2022" name="Microbiol. Spectr.">
        <title>Folding features and dynamics of 3D genome architecture in plant fungal pathogens.</title>
        <authorList>
            <person name="Xia C."/>
        </authorList>
    </citation>
    <scope>NUCLEOTIDE SEQUENCE [LARGE SCALE GENOMIC DNA]</scope>
    <source>
        <strain evidence="1 2">93-210</strain>
    </source>
</reference>
<reference evidence="2" key="1">
    <citation type="journal article" date="2018" name="BMC Genomics">
        <title>Genomic insights into host adaptation between the wheat stripe rust pathogen (Puccinia striiformis f. sp. tritici) and the barley stripe rust pathogen (Puccinia striiformis f. sp. hordei).</title>
        <authorList>
            <person name="Xia C."/>
            <person name="Wang M."/>
            <person name="Yin C."/>
            <person name="Cornejo O.E."/>
            <person name="Hulbert S.H."/>
            <person name="Chen X."/>
        </authorList>
    </citation>
    <scope>NUCLEOTIDE SEQUENCE [LARGE SCALE GENOMIC DNA]</scope>
    <source>
        <strain evidence="2">93-210</strain>
    </source>
</reference>
<proteinExistence type="predicted"/>
<keyword evidence="2" id="KW-1185">Reference proteome</keyword>
<gene>
    <name evidence="1" type="ORF">MJO28_008963</name>
</gene>
<protein>
    <submittedName>
        <fullName evidence="1">Uncharacterized protein</fullName>
    </submittedName>
</protein>
<name>A0ACC0EE81_9BASI</name>
<accession>A0ACC0EE81</accession>
<sequence>MQGGSAGPLSPRLAYSPPPSGTTKLKRTSSGNRNIHFLNPQLIFIWHLSPAHTASVSPRRRQPKTVEIIMGRPKGSGSKPTPVEEEVIKAAPKKRGRPKKSDAEKQGNGIESSGSKVDDDLPLEAKIDPLLFEGELPPPAKRQKSTVESKTSTTKSIKPTKAVKPIKTPKTKSQPTPTVVAPPKPLFSPKALRSNFNPLPHIKTSYSSEEELKISVRCGNPLNSMKIDKYKWLQQNSTQPPSTHLVLIFGAGDMGQMGLGAEKLDDVRKPAIHSMIEELRNEHNKEFNEPLHLAAGGMHSMVIDSEGKIWSWGINDNAALGRQTEGIEGVEQEELETRPMLVATLSPKPDPDSNRTPFKAARVCAGDSVSVAVSEEGELVAWGSFRSNDGLLGFDGKEGTSPKQLIPTRVSNLRDYPVSQVVCGYDHVLALTTDGHVYSWGNGQQQQLGRKIIERRKKNGLAPERLSLKKIVLIGTGGSHSFAVHENGTVYGWGLNTRGQLGISIDQSGWDEEIVSVPTIIHAMHPDRHDGSRVVAIEGGDFHTLFLLDNGQVWSVGNYENGEIGIKKSSPEIVAAEDLRKAGMVKKNEFVEEQMKKRKAKFESSLVKYNERLSKKEKAGKKADQKEGEGEEEEGEGEDPAPQWDEMIERMEVEQEAANQGFVPGQCLRTPTRIEFPHPVIDISSGTRHNLAVDNQGNGYSWGLGQSNELGQGKDADGEEIELVEAPKLLTSKALTQPIPDRGVLKVVRCAAGGTHSLLIAALIPDLVVQTNGTSS</sequence>
<reference evidence="2" key="2">
    <citation type="journal article" date="2018" name="Mol. Plant Microbe Interact.">
        <title>Genome sequence resources for the wheat stripe rust pathogen (Puccinia striiformis f. sp. tritici) and the barley stripe rust pathogen (Puccinia striiformis f. sp. hordei).</title>
        <authorList>
            <person name="Xia C."/>
            <person name="Wang M."/>
            <person name="Yin C."/>
            <person name="Cornejo O.E."/>
            <person name="Hulbert S.H."/>
            <person name="Chen X."/>
        </authorList>
    </citation>
    <scope>NUCLEOTIDE SEQUENCE [LARGE SCALE GENOMIC DNA]</scope>
    <source>
        <strain evidence="2">93-210</strain>
    </source>
</reference>
<dbReference type="Proteomes" id="UP001060170">
    <property type="component" value="Chromosome 8"/>
</dbReference>
<organism evidence="1 2">
    <name type="scientific">Puccinia striiformis f. sp. tritici</name>
    <dbReference type="NCBI Taxonomy" id="168172"/>
    <lineage>
        <taxon>Eukaryota</taxon>
        <taxon>Fungi</taxon>
        <taxon>Dikarya</taxon>
        <taxon>Basidiomycota</taxon>
        <taxon>Pucciniomycotina</taxon>
        <taxon>Pucciniomycetes</taxon>
        <taxon>Pucciniales</taxon>
        <taxon>Pucciniaceae</taxon>
        <taxon>Puccinia</taxon>
    </lineage>
</organism>
<evidence type="ECO:0000313" key="2">
    <source>
        <dbReference type="Proteomes" id="UP001060170"/>
    </source>
</evidence>
<comment type="caution">
    <text evidence="1">The sequence shown here is derived from an EMBL/GenBank/DDBJ whole genome shotgun (WGS) entry which is preliminary data.</text>
</comment>